<evidence type="ECO:0000256" key="3">
    <source>
        <dbReference type="ARBA" id="ARBA00011002"/>
    </source>
</evidence>
<dbReference type="GO" id="GO:0016163">
    <property type="term" value="F:nitrogenase activity"/>
    <property type="evidence" value="ECO:0007669"/>
    <property type="project" value="InterPro"/>
</dbReference>
<dbReference type="InterPro" id="IPR000318">
    <property type="entry name" value="Nase_comp1_CS"/>
</dbReference>
<dbReference type="InterPro" id="IPR005975">
    <property type="entry name" value="Nase_Mo-Fe_CF"/>
</dbReference>
<dbReference type="SUPFAM" id="SSF53807">
    <property type="entry name" value="Helical backbone' metal receptor"/>
    <property type="match status" value="1"/>
</dbReference>
<evidence type="ECO:0000256" key="5">
    <source>
        <dbReference type="ARBA" id="ARBA00023231"/>
    </source>
</evidence>
<dbReference type="PANTHER" id="PTHR33712:SF7">
    <property type="entry name" value="LIGHT-INDEPENDENT PROTOCHLOROPHYLLIDE REDUCTASE SUBUNIT B"/>
    <property type="match status" value="1"/>
</dbReference>
<dbReference type="UniPathway" id="UPA00782"/>
<accession>A0A159Z3N2</accession>
<proteinExistence type="inferred from homology"/>
<comment type="function">
    <text evidence="1">This protein may play a role in the biosynthesis of the prosthetic group of nitrogenase (FeMo cofactor).</text>
</comment>
<evidence type="ECO:0000256" key="6">
    <source>
        <dbReference type="RuleBase" id="RU004021"/>
    </source>
</evidence>
<dbReference type="Gene3D" id="3.40.50.1980">
    <property type="entry name" value="Nitrogenase molybdenum iron protein domain"/>
    <property type="match status" value="2"/>
</dbReference>
<evidence type="ECO:0000256" key="2">
    <source>
        <dbReference type="ARBA" id="ARBA00005155"/>
    </source>
</evidence>
<dbReference type="GO" id="GO:0065003">
    <property type="term" value="P:protein-containing complex assembly"/>
    <property type="evidence" value="ECO:0007669"/>
    <property type="project" value="InterPro"/>
</dbReference>
<dbReference type="RefSeq" id="WP_250647471.1">
    <property type="nucleotide sequence ID" value="NZ_CP012661.1"/>
</dbReference>
<sequence length="265" mass="28830">MARLVTARHAVSTNPLKSSAPLGAALAYLGIEGAVPLLHGAQGCTAFGMVHLVRHFKEAVPLQTTAMNEVTTILGGADQIEEAIENIRKRADPRFIGIASTALAETRGEDVAGELREILARRRDFDATRVVYAATPDFDGGLQDGWAKAVEAIVSALVPETAQRDPDLRQVTLLCGSHLTPAEIEELVRMVRAFGLEPLVLPDLSGSLDGHVSGNWSGTSLGARRWTASRWPRARSARWRLASRCAARRGSSRTARWFRRRCSRC</sequence>
<evidence type="ECO:0000256" key="1">
    <source>
        <dbReference type="ARBA" id="ARBA00003171"/>
    </source>
</evidence>
<keyword evidence="5 6" id="KW-0535">Nitrogen fixation</keyword>
<evidence type="ECO:0000313" key="9">
    <source>
        <dbReference type="Proteomes" id="UP000076128"/>
    </source>
</evidence>
<dbReference type="Proteomes" id="UP000076128">
    <property type="component" value="Chromosome"/>
</dbReference>
<evidence type="ECO:0000256" key="4">
    <source>
        <dbReference type="ARBA" id="ARBA00013282"/>
    </source>
</evidence>
<comment type="pathway">
    <text evidence="2">Cofactor biosynthesis; Fe-Mo cofactor biosynthesis.</text>
</comment>
<reference evidence="8 9" key="1">
    <citation type="submission" date="2015-09" db="EMBL/GenBank/DDBJ databases">
        <title>Complete genome sequence of Defluviimonas alba cai42t isolated from an oilfield in Xinjiang.</title>
        <authorList>
            <person name="Geng S."/>
            <person name="Pan X."/>
            <person name="Wu X."/>
        </authorList>
    </citation>
    <scope>NUCLEOTIDE SEQUENCE [LARGE SCALE GENOMIC DNA]</scope>
    <source>
        <strain evidence="9">cai42</strain>
    </source>
</reference>
<comment type="similarity">
    <text evidence="3 6">Belongs to the NifD/NifK/NifE/NifN family.</text>
</comment>
<protein>
    <recommendedName>
        <fullName evidence="4">Nitrogenase iron-molybdenum cofactor biosynthesis protein NifN</fullName>
    </recommendedName>
</protein>
<evidence type="ECO:0000313" key="8">
    <source>
        <dbReference type="EMBL" id="AMY68804.1"/>
    </source>
</evidence>
<dbReference type="STRING" id="1335048.AKL17_1551"/>
<dbReference type="KEGG" id="daa:AKL17_1551"/>
<gene>
    <name evidence="8" type="ORF">AKL17_1551</name>
</gene>
<dbReference type="Pfam" id="PF00148">
    <property type="entry name" value="Oxidored_nitro"/>
    <property type="match status" value="1"/>
</dbReference>
<dbReference type="AlphaFoldDB" id="A0A159Z3N2"/>
<evidence type="ECO:0000259" key="7">
    <source>
        <dbReference type="Pfam" id="PF00148"/>
    </source>
</evidence>
<feature type="domain" description="Nitrogenase/oxidoreductase component 1" evidence="7">
    <location>
        <begin position="19"/>
        <end position="209"/>
    </location>
</feature>
<dbReference type="InterPro" id="IPR000510">
    <property type="entry name" value="Nase/OxRdtase_comp1"/>
</dbReference>
<dbReference type="EMBL" id="CP012661">
    <property type="protein sequence ID" value="AMY68804.1"/>
    <property type="molecule type" value="Genomic_DNA"/>
</dbReference>
<dbReference type="NCBIfam" id="TIGR01285">
    <property type="entry name" value="nifN"/>
    <property type="match status" value="1"/>
</dbReference>
<dbReference type="PATRIC" id="fig|1335048.3.peg.1613"/>
<dbReference type="PANTHER" id="PTHR33712">
    <property type="entry name" value="LIGHT-INDEPENDENT PROTOCHLOROPHYLLIDE REDUCTASE SUBUNIT B"/>
    <property type="match status" value="1"/>
</dbReference>
<organism evidence="8 9">
    <name type="scientific">Frigidibacter mobilis</name>
    <dbReference type="NCBI Taxonomy" id="1335048"/>
    <lineage>
        <taxon>Bacteria</taxon>
        <taxon>Pseudomonadati</taxon>
        <taxon>Pseudomonadota</taxon>
        <taxon>Alphaproteobacteria</taxon>
        <taxon>Rhodobacterales</taxon>
        <taxon>Paracoccaceae</taxon>
        <taxon>Frigidibacter</taxon>
    </lineage>
</organism>
<dbReference type="InterPro" id="IPR050152">
    <property type="entry name" value="ChlB/BchB/BchZ"/>
</dbReference>
<keyword evidence="9" id="KW-1185">Reference proteome</keyword>
<dbReference type="PROSITE" id="PS00699">
    <property type="entry name" value="NITROGENASE_1_1"/>
    <property type="match status" value="1"/>
</dbReference>
<name>A0A159Z3N2_9RHOB</name>